<dbReference type="GO" id="GO:0004527">
    <property type="term" value="F:exonuclease activity"/>
    <property type="evidence" value="ECO:0007669"/>
    <property type="project" value="UniProtKB-KW"/>
</dbReference>
<sequence>MRIATFNVENLFDRARILAADTWEANREHLEQYATLTRILQQDVYAPEDKARIAELLVALGLGSSDQGPLMRLRQNRGRLVTRPPGGDLRIVADGRGDWIGWLELRRESPTELALRHTAQVVADLAPDVIGVVEAEDRTALGRFSHDLVGPLGEEFRHVMLVDGNDERGIDVGLMTGAGYPIRRITSHVDDTVGGSRVFSRDCPEFEVGLPGGGRLVVLVNHLKSKGYGSQAASNRTRTRQATRIRELYDARLESGDELVVVLGDLNDTPDSDPLAPLLGDGGPRDVSTHPSFDDGGWPGTYTTGRAGNKIDYILCSPALHAAITASGVHRRGVWTASGRWEMYPTLTRELDAASDHHALWVDVDLDLAFAEALAR</sequence>
<gene>
    <name evidence="3" type="ORF">SAMN05421879_10851</name>
</gene>
<dbReference type="EMBL" id="OBQK01000008">
    <property type="protein sequence ID" value="SOC56597.1"/>
    <property type="molecule type" value="Genomic_DNA"/>
</dbReference>
<accession>A0A285VRT5</accession>
<proteinExistence type="predicted"/>
<dbReference type="AlphaFoldDB" id="A0A285VRT5"/>
<dbReference type="PANTHER" id="PTHR42834">
    <property type="entry name" value="ENDONUCLEASE/EXONUCLEASE/PHOSPHATASE FAMILY PROTEIN (AFU_ORTHOLOGUE AFUA_3G09210)"/>
    <property type="match status" value="1"/>
</dbReference>
<evidence type="ECO:0000256" key="1">
    <source>
        <dbReference type="SAM" id="MobiDB-lite"/>
    </source>
</evidence>
<feature type="domain" description="Endonuclease/exonuclease/phosphatase" evidence="2">
    <location>
        <begin position="113"/>
        <end position="357"/>
    </location>
</feature>
<dbReference type="InterPro" id="IPR005135">
    <property type="entry name" value="Endo/exonuclease/phosphatase"/>
</dbReference>
<evidence type="ECO:0000259" key="2">
    <source>
        <dbReference type="Pfam" id="PF03372"/>
    </source>
</evidence>
<reference evidence="4" key="1">
    <citation type="submission" date="2017-08" db="EMBL/GenBank/DDBJ databases">
        <authorList>
            <person name="Varghese N."/>
            <person name="Submissions S."/>
        </authorList>
    </citation>
    <scope>NUCLEOTIDE SEQUENCE [LARGE SCALE GENOMIC DNA]</scope>
    <source>
        <strain evidence="4">USBA17B2</strain>
    </source>
</reference>
<dbReference type="InterPro" id="IPR036691">
    <property type="entry name" value="Endo/exonu/phosph_ase_sf"/>
</dbReference>
<protein>
    <submittedName>
        <fullName evidence="3">Metal-dependent hydrolase, endonuclease/exonuclease/phosphatase family</fullName>
    </submittedName>
</protein>
<evidence type="ECO:0000313" key="3">
    <source>
        <dbReference type="EMBL" id="SOC56597.1"/>
    </source>
</evidence>
<name>A0A285VRT5_9MICO</name>
<evidence type="ECO:0000313" key="4">
    <source>
        <dbReference type="Proteomes" id="UP000219688"/>
    </source>
</evidence>
<dbReference type="PANTHER" id="PTHR42834:SF1">
    <property type="entry name" value="ENDONUCLEASE_EXONUCLEASE_PHOSPHATASE FAMILY PROTEIN (AFU_ORTHOLOGUE AFUA_3G09210)"/>
    <property type="match status" value="1"/>
</dbReference>
<dbReference type="STRING" id="1122622.GCA_000421185_03016"/>
<keyword evidence="3" id="KW-0540">Nuclease</keyword>
<dbReference type="GO" id="GO:0004519">
    <property type="term" value="F:endonuclease activity"/>
    <property type="evidence" value="ECO:0007669"/>
    <property type="project" value="UniProtKB-KW"/>
</dbReference>
<dbReference type="Proteomes" id="UP000219688">
    <property type="component" value="Unassembled WGS sequence"/>
</dbReference>
<keyword evidence="3" id="KW-0255">Endonuclease</keyword>
<keyword evidence="3" id="KW-0378">Hydrolase</keyword>
<dbReference type="Gene3D" id="3.60.10.10">
    <property type="entry name" value="Endonuclease/exonuclease/phosphatase"/>
    <property type="match status" value="1"/>
</dbReference>
<organism evidence="3 4">
    <name type="scientific">Ornithinimicrobium cerasi</name>
    <dbReference type="NCBI Taxonomy" id="2248773"/>
    <lineage>
        <taxon>Bacteria</taxon>
        <taxon>Bacillati</taxon>
        <taxon>Actinomycetota</taxon>
        <taxon>Actinomycetes</taxon>
        <taxon>Micrococcales</taxon>
        <taxon>Ornithinimicrobiaceae</taxon>
        <taxon>Ornithinimicrobium</taxon>
    </lineage>
</organism>
<keyword evidence="4" id="KW-1185">Reference proteome</keyword>
<feature type="region of interest" description="Disordered" evidence="1">
    <location>
        <begin position="272"/>
        <end position="300"/>
    </location>
</feature>
<dbReference type="Pfam" id="PF03372">
    <property type="entry name" value="Exo_endo_phos"/>
    <property type="match status" value="1"/>
</dbReference>
<dbReference type="RefSeq" id="WP_097188598.1">
    <property type="nucleotide sequence ID" value="NZ_OBQK01000008.1"/>
</dbReference>
<dbReference type="SUPFAM" id="SSF56219">
    <property type="entry name" value="DNase I-like"/>
    <property type="match status" value="1"/>
</dbReference>
<keyword evidence="3" id="KW-0269">Exonuclease</keyword>